<dbReference type="PIRSF" id="PIRSF000883">
    <property type="entry name" value="Pesterase_MJ0912"/>
    <property type="match status" value="1"/>
</dbReference>
<name>A0A9D8KEB9_9DELT</name>
<dbReference type="SUPFAM" id="SSF56300">
    <property type="entry name" value="Metallo-dependent phosphatases"/>
    <property type="match status" value="1"/>
</dbReference>
<proteinExistence type="predicted"/>
<dbReference type="Pfam" id="PF00149">
    <property type="entry name" value="Metallophos"/>
    <property type="match status" value="1"/>
</dbReference>
<dbReference type="Gene3D" id="3.60.21.10">
    <property type="match status" value="1"/>
</dbReference>
<sequence length="244" mass="27687">MRIAVISDVHGNLPALKVFFDHIDKLKIDRTLCLGDLVGYNPWPNECVGMVREGGIPTIMGNHDRVASGIEEPDHFNLAAKRAILWTREALSGDKRDWLSKLPERLLVNNQIVLVHGSPSNPNEYIFSADSAIYNMEFMTEQFGVSLCFFGHTHVVAAYSLKSKEVSFLEGDTINIEDEVQYLINPGSIGQPRDGDPRAAFLIFDEEEKRVEFHRFPYDIDRVYKAIIDTGQDEFLGKRLYLGR</sequence>
<dbReference type="PANTHER" id="PTHR42850">
    <property type="entry name" value="METALLOPHOSPHOESTERASE"/>
    <property type="match status" value="1"/>
</dbReference>
<dbReference type="InterPro" id="IPR050126">
    <property type="entry name" value="Ap4A_hydrolase"/>
</dbReference>
<dbReference type="InterPro" id="IPR029052">
    <property type="entry name" value="Metallo-depent_PP-like"/>
</dbReference>
<dbReference type="InterPro" id="IPR004843">
    <property type="entry name" value="Calcineurin-like_PHP"/>
</dbReference>
<dbReference type="PANTHER" id="PTHR42850:SF2">
    <property type="entry name" value="BLL5683 PROTEIN"/>
    <property type="match status" value="1"/>
</dbReference>
<accession>A0A9D8KEB9</accession>
<reference evidence="2" key="1">
    <citation type="journal article" date="2021" name="Environ. Microbiol.">
        <title>Genomic characterization of three novel Desulfobacterota classes expand the metabolic and phylogenetic diversity of the phylum.</title>
        <authorList>
            <person name="Murphy C.L."/>
            <person name="Biggerstaff J."/>
            <person name="Eichhorn A."/>
            <person name="Ewing E."/>
            <person name="Shahan R."/>
            <person name="Soriano D."/>
            <person name="Stewart S."/>
            <person name="VanMol K."/>
            <person name="Walker R."/>
            <person name="Walters P."/>
            <person name="Elshahed M.S."/>
            <person name="Youssef N.H."/>
        </authorList>
    </citation>
    <scope>NUCLEOTIDE SEQUENCE</scope>
    <source>
        <strain evidence="2">Zod_Metabat.24</strain>
    </source>
</reference>
<dbReference type="GO" id="GO:0016791">
    <property type="term" value="F:phosphatase activity"/>
    <property type="evidence" value="ECO:0007669"/>
    <property type="project" value="TreeGrafter"/>
</dbReference>
<reference evidence="2" key="2">
    <citation type="submission" date="2021-01" db="EMBL/GenBank/DDBJ databases">
        <authorList>
            <person name="Hahn C.R."/>
            <person name="Youssef N.H."/>
            <person name="Elshahed M."/>
        </authorList>
    </citation>
    <scope>NUCLEOTIDE SEQUENCE</scope>
    <source>
        <strain evidence="2">Zod_Metabat.24</strain>
    </source>
</reference>
<evidence type="ECO:0000313" key="2">
    <source>
        <dbReference type="EMBL" id="MBN1572902.1"/>
    </source>
</evidence>
<dbReference type="AlphaFoldDB" id="A0A9D8KEB9"/>
<dbReference type="CDD" id="cd00838">
    <property type="entry name" value="MPP_superfamily"/>
    <property type="match status" value="1"/>
</dbReference>
<organism evidence="2 3">
    <name type="scientific">Candidatus Zymogenus saltonus</name>
    <dbReference type="NCBI Taxonomy" id="2844893"/>
    <lineage>
        <taxon>Bacteria</taxon>
        <taxon>Deltaproteobacteria</taxon>
        <taxon>Candidatus Zymogenia</taxon>
        <taxon>Candidatus Zymogeniales</taxon>
        <taxon>Candidatus Zymogenaceae</taxon>
        <taxon>Candidatus Zymogenus</taxon>
    </lineage>
</organism>
<feature type="domain" description="Calcineurin-like phosphoesterase" evidence="1">
    <location>
        <begin position="1"/>
        <end position="155"/>
    </location>
</feature>
<comment type="caution">
    <text evidence="2">The sequence shown here is derived from an EMBL/GenBank/DDBJ whole genome shotgun (WGS) entry which is preliminary data.</text>
</comment>
<dbReference type="Proteomes" id="UP000809273">
    <property type="component" value="Unassembled WGS sequence"/>
</dbReference>
<protein>
    <submittedName>
        <fullName evidence="2">Metallophosphoesterase family protein</fullName>
    </submittedName>
</protein>
<dbReference type="GO" id="GO:0005737">
    <property type="term" value="C:cytoplasm"/>
    <property type="evidence" value="ECO:0007669"/>
    <property type="project" value="TreeGrafter"/>
</dbReference>
<gene>
    <name evidence="2" type="ORF">JW984_06850</name>
</gene>
<evidence type="ECO:0000313" key="3">
    <source>
        <dbReference type="Proteomes" id="UP000809273"/>
    </source>
</evidence>
<evidence type="ECO:0000259" key="1">
    <source>
        <dbReference type="Pfam" id="PF00149"/>
    </source>
</evidence>
<dbReference type="InterPro" id="IPR011152">
    <property type="entry name" value="Pesterase_MJ0912"/>
</dbReference>
<dbReference type="EMBL" id="JAFGIX010000032">
    <property type="protein sequence ID" value="MBN1572902.1"/>
    <property type="molecule type" value="Genomic_DNA"/>
</dbReference>